<evidence type="ECO:0000313" key="4">
    <source>
        <dbReference type="EMBL" id="KAK3282956.1"/>
    </source>
</evidence>
<organism evidence="4 5">
    <name type="scientific">Cymbomonas tetramitiformis</name>
    <dbReference type="NCBI Taxonomy" id="36881"/>
    <lineage>
        <taxon>Eukaryota</taxon>
        <taxon>Viridiplantae</taxon>
        <taxon>Chlorophyta</taxon>
        <taxon>Pyramimonadophyceae</taxon>
        <taxon>Pyramimonadales</taxon>
        <taxon>Pyramimonadaceae</taxon>
        <taxon>Cymbomonas</taxon>
    </lineage>
</organism>
<keyword evidence="1" id="KW-0175">Coiled coil</keyword>
<evidence type="ECO:0000313" key="5">
    <source>
        <dbReference type="Proteomes" id="UP001190700"/>
    </source>
</evidence>
<feature type="coiled-coil region" evidence="1">
    <location>
        <begin position="274"/>
        <end position="311"/>
    </location>
</feature>
<sequence length="376" mass="42922">MRCYSVFLLAVLLAISQPVQLTADAGHVLAHTPQRRLKTIGSPVDSRLGLLSEEALEPENARRRMLLQEDAEEEEEPLGEGSEENGDGSEETVDKEVENDVSETTGQGTAKSKDYVRGSSDPSNVGFRRNGRPKVEHGKWMQSKTNPNQWFFVSRADCQDNVCPGTVADDNLRQMMDLAAESSDKEVYDTFLNARKWNKHSDSGMRDLACKGHRHQQEFWCKGQAGLTGQMSVDLDNLEDDWRQKAVTRQKAKFAMLEYAKQRITHEEEHHKAIAAIKAAKELLEQKRRALEEEERKVKVMESQAKEALKQSGAQQTAAEEALKQTEMEEMIAWQQMQAKRQLVVKFRALNKNDITEMIKQQREEERIRERDAKHT</sequence>
<keyword evidence="5" id="KW-1185">Reference proteome</keyword>
<comment type="caution">
    <text evidence="4">The sequence shown here is derived from an EMBL/GenBank/DDBJ whole genome shotgun (WGS) entry which is preliminary data.</text>
</comment>
<proteinExistence type="predicted"/>
<evidence type="ECO:0000256" key="3">
    <source>
        <dbReference type="SAM" id="SignalP"/>
    </source>
</evidence>
<dbReference type="EMBL" id="LGRX02003086">
    <property type="protein sequence ID" value="KAK3282956.1"/>
    <property type="molecule type" value="Genomic_DNA"/>
</dbReference>
<feature type="chain" id="PRO_5042296916" evidence="3">
    <location>
        <begin position="22"/>
        <end position="376"/>
    </location>
</feature>
<accession>A0AAE0GRW1</accession>
<protein>
    <submittedName>
        <fullName evidence="4">Uncharacterized protein</fullName>
    </submittedName>
</protein>
<evidence type="ECO:0000256" key="2">
    <source>
        <dbReference type="SAM" id="MobiDB-lite"/>
    </source>
</evidence>
<dbReference type="Proteomes" id="UP001190700">
    <property type="component" value="Unassembled WGS sequence"/>
</dbReference>
<name>A0AAE0GRW1_9CHLO</name>
<feature type="compositionally biased region" description="Acidic residues" evidence="2">
    <location>
        <begin position="70"/>
        <end position="91"/>
    </location>
</feature>
<dbReference type="AlphaFoldDB" id="A0AAE0GRW1"/>
<evidence type="ECO:0000256" key="1">
    <source>
        <dbReference type="SAM" id="Coils"/>
    </source>
</evidence>
<gene>
    <name evidence="4" type="ORF">CYMTET_9326</name>
</gene>
<keyword evidence="3" id="KW-0732">Signal</keyword>
<feature type="region of interest" description="Disordered" evidence="2">
    <location>
        <begin position="70"/>
        <end position="141"/>
    </location>
</feature>
<feature type="signal peptide" evidence="3">
    <location>
        <begin position="1"/>
        <end position="21"/>
    </location>
</feature>
<reference evidence="4 5" key="1">
    <citation type="journal article" date="2015" name="Genome Biol. Evol.">
        <title>Comparative Genomics of a Bacterivorous Green Alga Reveals Evolutionary Causalities and Consequences of Phago-Mixotrophic Mode of Nutrition.</title>
        <authorList>
            <person name="Burns J.A."/>
            <person name="Paasch A."/>
            <person name="Narechania A."/>
            <person name="Kim E."/>
        </authorList>
    </citation>
    <scope>NUCLEOTIDE SEQUENCE [LARGE SCALE GENOMIC DNA]</scope>
    <source>
        <strain evidence="4 5">PLY_AMNH</strain>
    </source>
</reference>